<feature type="transmembrane region" description="Helical" evidence="1">
    <location>
        <begin position="327"/>
        <end position="345"/>
    </location>
</feature>
<keyword evidence="3" id="KW-1185">Reference proteome</keyword>
<feature type="transmembrane region" description="Helical" evidence="1">
    <location>
        <begin position="12"/>
        <end position="32"/>
    </location>
</feature>
<dbReference type="Proteomes" id="UP001059617">
    <property type="component" value="Chromosome"/>
</dbReference>
<evidence type="ECO:0000313" key="3">
    <source>
        <dbReference type="Proteomes" id="UP001059617"/>
    </source>
</evidence>
<keyword evidence="1" id="KW-0812">Transmembrane</keyword>
<gene>
    <name evidence="2" type="ORF">Dfulv_02000</name>
</gene>
<organism evidence="2 3">
    <name type="scientific">Dactylosporangium fulvum</name>
    <dbReference type="NCBI Taxonomy" id="53359"/>
    <lineage>
        <taxon>Bacteria</taxon>
        <taxon>Bacillati</taxon>
        <taxon>Actinomycetota</taxon>
        <taxon>Actinomycetes</taxon>
        <taxon>Micromonosporales</taxon>
        <taxon>Micromonosporaceae</taxon>
        <taxon>Dactylosporangium</taxon>
    </lineage>
</organism>
<evidence type="ECO:0000313" key="2">
    <source>
        <dbReference type="EMBL" id="UWP83105.1"/>
    </source>
</evidence>
<dbReference type="EMBL" id="CP073720">
    <property type="protein sequence ID" value="UWP83105.1"/>
    <property type="molecule type" value="Genomic_DNA"/>
</dbReference>
<accession>A0ABY5W144</accession>
<reference evidence="2" key="1">
    <citation type="submission" date="2021-04" db="EMBL/GenBank/DDBJ databases">
        <authorList>
            <person name="Hartkoorn R.C."/>
            <person name="Beaudoing E."/>
            <person name="Hot D."/>
        </authorList>
    </citation>
    <scope>NUCLEOTIDE SEQUENCE</scope>
    <source>
        <strain evidence="2">NRRL B-16292</strain>
    </source>
</reference>
<feature type="transmembrane region" description="Helical" evidence="1">
    <location>
        <begin position="196"/>
        <end position="214"/>
    </location>
</feature>
<feature type="transmembrane region" description="Helical" evidence="1">
    <location>
        <begin position="169"/>
        <end position="189"/>
    </location>
</feature>
<sequence length="350" mass="38259">MIWVTWRQFRAQALTVLVLLAAAAIGFLVTGLRMHHSYAADLAACASLHACDGATPAARALGAQLSLLQRSYEPMFELLQLLVIAVPALIGIFWGAPLIGRELETGTHQLAWNQTVTRTRWLAVKLTVVGVAAIATAAIFSWLLTWWAGPLDHLNGNRWAAMTFASRDIVPLGYAAFAFTLGTTLGLLLRRTLPAMAITLAVFIAIQMLVPTLIRPHLLPSTTTTFPINQASTSQFHGFSGSQTDFHFDLPTPRGAWLISQPPVKNSSGQVVRIEDYSDCFPGQDGGGQGDDPDLDQIGACLAENNLHETVTYQPASHYWPLQWMEAGIFLVLAGALAGTCFWWIRRRQN</sequence>
<dbReference type="RefSeq" id="WP_259860883.1">
    <property type="nucleotide sequence ID" value="NZ_BAAAST010000055.1"/>
</dbReference>
<feature type="transmembrane region" description="Helical" evidence="1">
    <location>
        <begin position="78"/>
        <end position="100"/>
    </location>
</feature>
<name>A0ABY5W144_9ACTN</name>
<keyword evidence="1" id="KW-1133">Transmembrane helix</keyword>
<evidence type="ECO:0000256" key="1">
    <source>
        <dbReference type="SAM" id="Phobius"/>
    </source>
</evidence>
<protein>
    <submittedName>
        <fullName evidence="2">ABC transporter permease</fullName>
    </submittedName>
</protein>
<keyword evidence="1" id="KW-0472">Membrane</keyword>
<reference evidence="2" key="2">
    <citation type="submission" date="2022-09" db="EMBL/GenBank/DDBJ databases">
        <title>Biosynthetic gene clusters of Dactylosporangioum fulvum.</title>
        <authorList>
            <person name="Caradec T."/>
        </authorList>
    </citation>
    <scope>NUCLEOTIDE SEQUENCE</scope>
    <source>
        <strain evidence="2">NRRL B-16292</strain>
    </source>
</reference>
<feature type="transmembrane region" description="Helical" evidence="1">
    <location>
        <begin position="121"/>
        <end position="149"/>
    </location>
</feature>
<proteinExistence type="predicted"/>